<feature type="non-terminal residue" evidence="2">
    <location>
        <position position="174"/>
    </location>
</feature>
<gene>
    <name evidence="2" type="ORF">B7463_g4879</name>
</gene>
<feature type="transmembrane region" description="Helical" evidence="1">
    <location>
        <begin position="70"/>
        <end position="88"/>
    </location>
</feature>
<accession>A0A3E2HDF3</accession>
<reference evidence="2 3" key="1">
    <citation type="submission" date="2018-05" db="EMBL/GenBank/DDBJ databases">
        <title>Draft genome sequence of Scytalidium lignicola DSM 105466, a ubiquitous saprotrophic fungus.</title>
        <authorList>
            <person name="Buettner E."/>
            <person name="Gebauer A.M."/>
            <person name="Hofrichter M."/>
            <person name="Liers C."/>
            <person name="Kellner H."/>
        </authorList>
    </citation>
    <scope>NUCLEOTIDE SEQUENCE [LARGE SCALE GENOMIC DNA]</scope>
    <source>
        <strain evidence="2 3">DSM 105466</strain>
    </source>
</reference>
<sequence length="174" mass="19417">MVTGAGTILALITGSMGQYRTEKYDCRRDSMQDYIIPRGNGHKHPRYSGISLNLEDLANNISRAGRRTRAIIVCLAIFWIFLLITIGGLTEDTWYLFLVEAIGMGHNIAVAGVTRTPTALGIPISHDHLHQFRLSEKNSEDKDYDPHKHRPKVMQTLGKLEEEYPGAGVALISE</sequence>
<dbReference type="Proteomes" id="UP000258309">
    <property type="component" value="Unassembled WGS sequence"/>
</dbReference>
<name>A0A3E2HDF3_SCYLI</name>
<proteinExistence type="predicted"/>
<comment type="caution">
    <text evidence="2">The sequence shown here is derived from an EMBL/GenBank/DDBJ whole genome shotgun (WGS) entry which is preliminary data.</text>
</comment>
<dbReference type="AlphaFoldDB" id="A0A3E2HDF3"/>
<organism evidence="2 3">
    <name type="scientific">Scytalidium lignicola</name>
    <name type="common">Hyphomycete</name>
    <dbReference type="NCBI Taxonomy" id="5539"/>
    <lineage>
        <taxon>Eukaryota</taxon>
        <taxon>Fungi</taxon>
        <taxon>Dikarya</taxon>
        <taxon>Ascomycota</taxon>
        <taxon>Pezizomycotina</taxon>
        <taxon>Leotiomycetes</taxon>
        <taxon>Leotiomycetes incertae sedis</taxon>
        <taxon>Scytalidium</taxon>
    </lineage>
</organism>
<evidence type="ECO:0000256" key="1">
    <source>
        <dbReference type="SAM" id="Phobius"/>
    </source>
</evidence>
<protein>
    <submittedName>
        <fullName evidence="2">Uncharacterized protein</fullName>
    </submittedName>
</protein>
<evidence type="ECO:0000313" key="3">
    <source>
        <dbReference type="Proteomes" id="UP000258309"/>
    </source>
</evidence>
<dbReference type="OrthoDB" id="1937642at2759"/>
<feature type="non-terminal residue" evidence="2">
    <location>
        <position position="1"/>
    </location>
</feature>
<keyword evidence="1" id="KW-0812">Transmembrane</keyword>
<dbReference type="EMBL" id="NCSJ02000075">
    <property type="protein sequence ID" value="RFU31446.1"/>
    <property type="molecule type" value="Genomic_DNA"/>
</dbReference>
<keyword evidence="3" id="KW-1185">Reference proteome</keyword>
<evidence type="ECO:0000313" key="2">
    <source>
        <dbReference type="EMBL" id="RFU31446.1"/>
    </source>
</evidence>
<keyword evidence="1" id="KW-0472">Membrane</keyword>
<keyword evidence="1" id="KW-1133">Transmembrane helix</keyword>